<dbReference type="PANTHER" id="PTHR10629:SF54">
    <property type="entry name" value="DNA METHYLTRANSFERASE DIM-2"/>
    <property type="match status" value="1"/>
</dbReference>
<proteinExistence type="inferred from homology"/>
<dbReference type="GO" id="GO:0044027">
    <property type="term" value="P:negative regulation of gene expression via chromosomal CpG island methylation"/>
    <property type="evidence" value="ECO:0007669"/>
    <property type="project" value="TreeGrafter"/>
</dbReference>
<dbReference type="GO" id="GO:0003886">
    <property type="term" value="F:DNA (cytosine-5-)-methyltransferase activity"/>
    <property type="evidence" value="ECO:0007669"/>
    <property type="project" value="UniProtKB-EC"/>
</dbReference>
<dbReference type="InterPro" id="IPR057215">
    <property type="entry name" value="DUF7893"/>
</dbReference>
<dbReference type="Proteomes" id="UP001203852">
    <property type="component" value="Unassembled WGS sequence"/>
</dbReference>
<protein>
    <recommendedName>
        <fullName evidence="1">DNA (cytosine-5-)-methyltransferase</fullName>
        <ecNumber evidence="1">2.1.1.37</ecNumber>
    </recommendedName>
</protein>
<evidence type="ECO:0000256" key="6">
    <source>
        <dbReference type="SAM" id="MobiDB-lite"/>
    </source>
</evidence>
<reference evidence="8" key="1">
    <citation type="journal article" date="2022" name="bioRxiv">
        <title>Deciphering the potential niche of two novel black yeast fungi from a biological soil crust based on their genomes, phenotypes, and melanin regulation.</title>
        <authorList>
            <consortium name="DOE Joint Genome Institute"/>
            <person name="Carr E.C."/>
            <person name="Barton Q."/>
            <person name="Grambo S."/>
            <person name="Sullivan M."/>
            <person name="Renfro C.M."/>
            <person name="Kuo A."/>
            <person name="Pangilinan J."/>
            <person name="Lipzen A."/>
            <person name="Keymanesh K."/>
            <person name="Savage E."/>
            <person name="Barry K."/>
            <person name="Grigoriev I.V."/>
            <person name="Riekhof W.R."/>
            <person name="Harris S.S."/>
        </authorList>
    </citation>
    <scope>NUCLEOTIDE SEQUENCE</scope>
    <source>
        <strain evidence="8">JF 03-4F</strain>
    </source>
</reference>
<dbReference type="InterPro" id="IPR050390">
    <property type="entry name" value="C5-Methyltransferase"/>
</dbReference>
<dbReference type="InterPro" id="IPR029063">
    <property type="entry name" value="SAM-dependent_MTases_sf"/>
</dbReference>
<dbReference type="PRINTS" id="PR00105">
    <property type="entry name" value="C5METTRFRASE"/>
</dbReference>
<feature type="region of interest" description="Disordered" evidence="6">
    <location>
        <begin position="971"/>
        <end position="1038"/>
    </location>
</feature>
<feature type="domain" description="DUF7893" evidence="7">
    <location>
        <begin position="208"/>
        <end position="301"/>
    </location>
</feature>
<evidence type="ECO:0000256" key="2">
    <source>
        <dbReference type="ARBA" id="ARBA00022603"/>
    </source>
</evidence>
<dbReference type="InterPro" id="IPR018117">
    <property type="entry name" value="C5_DNA_meth_AS"/>
</dbReference>
<sequence>MPATRLRPGTKRNLVETGALLPDATIEERIAALANELQRLESPADLALLYPPQFSNTWQPEEPYRKERDILDELIAMEDHKPATEEKDFLEFHLGDFCVYCSPGHHRGCEGQYESLLTVAAESQHLPVKDAHKHKLHWLLDGVLEHKGTQRRIMGAQIIDVSIGGFEDLGEHSTDGLIWIMTLEGSRRGYWYRLTTPTAPYRKYWADFVWLSRFCKYFIDYLFDSSTREICLLDFKTNFWEWLRKLHGDKVNGWHSQCAFKNGSDYRSRVLRHAQFLWNQAYSLYGADHAKLTYSIWDEINAGHFTHDKQGSSTTEKTIVTANVAYTFLKIFPHWKTQFDLLEVVRPCAEVEAYRQQRLKGWDFPGKFGHQQRSEFMGEEQISKAALILEKALPDRPVRAQTADDLLRKVVIVRIKSENSQYELRYAWVRAVSWSLKTINVVWLALPTDTICGSMDDGTFYAIGNELFFTDECNCVEVMAEDIVKVIDASVFADHAQGRSEIFVHCLYRTKEEVFVNAVEENLTCRCRSSKRAPFTKKKQPESPTTHAAQQPRTKLKVLSLFSGCGLLDHAFCAPGYAQTDIAIEHCEVAIRSYRANDEQNHTRCVLGSVNEQFLKYLRGDECIGQIDCITAGCPCQGFSSLNAHKHNLKGQKNCSLLAHTLSWVEIFMPAYMVIENVPRMDSGRPNACAQAMCHLVALGYQVRKMLCEVSGLGGASKRKRIIIIAAAPGVVLPNAIPNTYGDGKSQMAIRTSSQAMSGLPALHNDTVINIADPDHVPLQRLGVDFRQGVNFRSLVQHIPTKPNNMSLTKTYNKGGLSLSQRNWYKTLHRFKRRKDSTCLTRINSDKPFQTICTKIGPMCAKFSGVIIHPFEDRTISLKEARLAMDVPDWFLLVGSISDQFKMLGNGVPWVLGAAIGRAVGKSWVASLERRANRAIGHVAKRQGQDIGNATQKFDGVYVSANSRRVRHVVPDDEEEVRSSTKVKRPRPVVTDSDKGKRGLFAGMKRTRPVILDDDDDDESDSSMKIIAARREKKRPQW</sequence>
<dbReference type="Gene3D" id="3.90.120.10">
    <property type="entry name" value="DNA Methylase, subunit A, domain 2"/>
    <property type="match status" value="1"/>
</dbReference>
<dbReference type="PROSITE" id="PS51679">
    <property type="entry name" value="SAM_MT_C5"/>
    <property type="match status" value="1"/>
</dbReference>
<dbReference type="SUPFAM" id="SSF53335">
    <property type="entry name" value="S-adenosyl-L-methionine-dependent methyltransferases"/>
    <property type="match status" value="1"/>
</dbReference>
<dbReference type="GO" id="GO:0003677">
    <property type="term" value="F:DNA binding"/>
    <property type="evidence" value="ECO:0007669"/>
    <property type="project" value="TreeGrafter"/>
</dbReference>
<name>A0AAN6DP89_9EURO</name>
<keyword evidence="2 5" id="KW-0489">Methyltransferase</keyword>
<organism evidence="8 9">
    <name type="scientific">Exophiala viscosa</name>
    <dbReference type="NCBI Taxonomy" id="2486360"/>
    <lineage>
        <taxon>Eukaryota</taxon>
        <taxon>Fungi</taxon>
        <taxon>Dikarya</taxon>
        <taxon>Ascomycota</taxon>
        <taxon>Pezizomycotina</taxon>
        <taxon>Eurotiomycetes</taxon>
        <taxon>Chaetothyriomycetidae</taxon>
        <taxon>Chaetothyriales</taxon>
        <taxon>Herpotrichiellaceae</taxon>
        <taxon>Exophiala</taxon>
    </lineage>
</organism>
<dbReference type="PANTHER" id="PTHR10629">
    <property type="entry name" value="CYTOSINE-SPECIFIC METHYLTRANSFERASE"/>
    <property type="match status" value="1"/>
</dbReference>
<comment type="similarity">
    <text evidence="5">Belongs to the class I-like SAM-binding methyltransferase superfamily. C5-methyltransferase family.</text>
</comment>
<dbReference type="Gene3D" id="3.40.50.150">
    <property type="entry name" value="Vaccinia Virus protein VP39"/>
    <property type="match status" value="1"/>
</dbReference>
<dbReference type="Pfam" id="PF25423">
    <property type="entry name" value="DUF7893"/>
    <property type="match status" value="1"/>
</dbReference>
<evidence type="ECO:0000256" key="5">
    <source>
        <dbReference type="PROSITE-ProRule" id="PRU01016"/>
    </source>
</evidence>
<dbReference type="EC" id="2.1.1.37" evidence="1"/>
<keyword evidence="3 5" id="KW-0808">Transferase</keyword>
<evidence type="ECO:0000256" key="1">
    <source>
        <dbReference type="ARBA" id="ARBA00011975"/>
    </source>
</evidence>
<gene>
    <name evidence="8" type="ORF">EDD36DRAFT_386698</name>
</gene>
<evidence type="ECO:0000259" key="7">
    <source>
        <dbReference type="Pfam" id="PF25423"/>
    </source>
</evidence>
<dbReference type="Pfam" id="PF00145">
    <property type="entry name" value="DNA_methylase"/>
    <property type="match status" value="1"/>
</dbReference>
<dbReference type="PROSITE" id="PS00094">
    <property type="entry name" value="C5_MTASE_1"/>
    <property type="match status" value="1"/>
</dbReference>
<comment type="caution">
    <text evidence="8">The sequence shown here is derived from an EMBL/GenBank/DDBJ whole genome shotgun (WGS) entry which is preliminary data.</text>
</comment>
<dbReference type="GO" id="GO:0032259">
    <property type="term" value="P:methylation"/>
    <property type="evidence" value="ECO:0007669"/>
    <property type="project" value="UniProtKB-KW"/>
</dbReference>
<dbReference type="InterPro" id="IPR001525">
    <property type="entry name" value="C5_MeTfrase"/>
</dbReference>
<evidence type="ECO:0000256" key="4">
    <source>
        <dbReference type="ARBA" id="ARBA00022691"/>
    </source>
</evidence>
<keyword evidence="4 5" id="KW-0949">S-adenosyl-L-methionine</keyword>
<feature type="compositionally biased region" description="Acidic residues" evidence="6">
    <location>
        <begin position="1012"/>
        <end position="1021"/>
    </location>
</feature>
<keyword evidence="9" id="KW-1185">Reference proteome</keyword>
<accession>A0AAN6DP89</accession>
<evidence type="ECO:0000256" key="3">
    <source>
        <dbReference type="ARBA" id="ARBA00022679"/>
    </source>
</evidence>
<feature type="active site" evidence="5">
    <location>
        <position position="636"/>
    </location>
</feature>
<dbReference type="EMBL" id="MU404359">
    <property type="protein sequence ID" value="KAI1610016.1"/>
    <property type="molecule type" value="Genomic_DNA"/>
</dbReference>
<dbReference type="AlphaFoldDB" id="A0AAN6DP89"/>
<evidence type="ECO:0000313" key="8">
    <source>
        <dbReference type="EMBL" id="KAI1610016.1"/>
    </source>
</evidence>
<evidence type="ECO:0000313" key="9">
    <source>
        <dbReference type="Proteomes" id="UP001203852"/>
    </source>
</evidence>